<dbReference type="FunFam" id="3.30.50.10:FF:000002">
    <property type="entry name" value="Gata transcription factor gatad"/>
    <property type="match status" value="1"/>
</dbReference>
<sequence>MCSIPSKFYELCRLCLSRDGAKLSIFDDEGTRRNFQQKITTCLPISVSEDDELPNLLCEVCVVKLDTLHTFREIAAKSDVALRQYLENPNEIPDDADEDLRNVYYQTQQNVEDLEVVKEECVVSTVHEEVNGEEDSDCDRLFIKTDEDPSVLEPQTQISEPESPTRRHQEFLRHVVEINSNRMSDANSLLRSLMSTPQVHSGRPVILMREEVRWPTPASSPNEVLTNRTNIQTTTPSLEVSASGESRTTNAGRRKQSCPLRSTEVPYLNQTPVVTTKPPEQRLYRSAEAISRLLEAANYTGSDLDTNEHDSGDEPNNTWCGSVDNILRNNRVPKRVQVACSNCGTRTTTIWRRNPNGEMVCNACGLYYKLHNINRPATMRRDTIHTRRRRPKPDKPQSKSRKSPTEFPSSGGNSGSEECDDMLAALRRQIQPQFMMAAIQQHVTSPNQDKPLNLVAGSH</sequence>
<dbReference type="SMART" id="SM00868">
    <property type="entry name" value="zf-AD"/>
    <property type="match status" value="1"/>
</dbReference>
<evidence type="ECO:0000256" key="1">
    <source>
        <dbReference type="ARBA" id="ARBA00004123"/>
    </source>
</evidence>
<dbReference type="GeneID" id="106673985"/>
<feature type="binding site" evidence="9">
    <location>
        <position position="15"/>
    </location>
    <ligand>
        <name>Zn(2+)</name>
        <dbReference type="ChEBI" id="CHEBI:29105"/>
    </ligand>
</feature>
<evidence type="ECO:0000256" key="9">
    <source>
        <dbReference type="PROSITE-ProRule" id="PRU01263"/>
    </source>
</evidence>
<evidence type="ECO:0008006" key="15">
    <source>
        <dbReference type="Google" id="ProtNLM"/>
    </source>
</evidence>
<keyword evidence="5" id="KW-0805">Transcription regulation</keyword>
<name>A0A8I6SI78_CIMLE</name>
<dbReference type="PANTHER" id="PTHR10071:SF337">
    <property type="entry name" value="GATA-BINDING FACTOR A"/>
    <property type="match status" value="1"/>
</dbReference>
<evidence type="ECO:0000313" key="14">
    <source>
        <dbReference type="Proteomes" id="UP000494040"/>
    </source>
</evidence>
<dbReference type="RefSeq" id="XP_014261884.1">
    <property type="nucleotide sequence ID" value="XM_014406398.2"/>
</dbReference>
<feature type="compositionally biased region" description="Polar residues" evidence="10">
    <location>
        <begin position="231"/>
        <end position="251"/>
    </location>
</feature>
<dbReference type="PROSITE" id="PS51915">
    <property type="entry name" value="ZAD"/>
    <property type="match status" value="1"/>
</dbReference>
<dbReference type="Gene3D" id="3.30.50.10">
    <property type="entry name" value="Erythroid Transcription Factor GATA-1, subunit A"/>
    <property type="match status" value="1"/>
</dbReference>
<feature type="region of interest" description="Disordered" evidence="10">
    <location>
        <begin position="378"/>
        <end position="424"/>
    </location>
</feature>
<feature type="domain" description="ZAD" evidence="12">
    <location>
        <begin position="10"/>
        <end position="85"/>
    </location>
</feature>
<dbReference type="InterPro" id="IPR013088">
    <property type="entry name" value="Znf_NHR/GATA"/>
</dbReference>
<keyword evidence="6" id="KW-0804">Transcription</keyword>
<proteinExistence type="predicted"/>
<evidence type="ECO:0000313" key="13">
    <source>
        <dbReference type="EnsemblMetazoa" id="XP_014261884.1"/>
    </source>
</evidence>
<keyword evidence="7" id="KW-0539">Nucleus</keyword>
<reference evidence="13" key="1">
    <citation type="submission" date="2022-01" db="UniProtKB">
        <authorList>
            <consortium name="EnsemblMetazoa"/>
        </authorList>
    </citation>
    <scope>IDENTIFICATION</scope>
</reference>
<dbReference type="InterPro" id="IPR012934">
    <property type="entry name" value="Znf_AD"/>
</dbReference>
<evidence type="ECO:0000256" key="5">
    <source>
        <dbReference type="ARBA" id="ARBA00023015"/>
    </source>
</evidence>
<feature type="compositionally biased region" description="Basic residues" evidence="10">
    <location>
        <begin position="386"/>
        <end position="402"/>
    </location>
</feature>
<evidence type="ECO:0000256" key="3">
    <source>
        <dbReference type="ARBA" id="ARBA00022771"/>
    </source>
</evidence>
<comment type="subcellular location">
    <subcellularLocation>
        <location evidence="1">Nucleus</location>
    </subcellularLocation>
</comment>
<dbReference type="GO" id="GO:0000981">
    <property type="term" value="F:DNA-binding transcription factor activity, RNA polymerase II-specific"/>
    <property type="evidence" value="ECO:0007669"/>
    <property type="project" value="TreeGrafter"/>
</dbReference>
<evidence type="ECO:0000256" key="7">
    <source>
        <dbReference type="ARBA" id="ARBA00023242"/>
    </source>
</evidence>
<keyword evidence="14" id="KW-1185">Reference proteome</keyword>
<evidence type="ECO:0000256" key="2">
    <source>
        <dbReference type="ARBA" id="ARBA00022723"/>
    </source>
</evidence>
<feature type="binding site" evidence="9">
    <location>
        <position position="58"/>
    </location>
    <ligand>
        <name>Zn(2+)</name>
        <dbReference type="ChEBI" id="CHEBI:29105"/>
    </ligand>
</feature>
<organism evidence="13 14">
    <name type="scientific">Cimex lectularius</name>
    <name type="common">Bed bug</name>
    <name type="synonym">Acanthia lectularia</name>
    <dbReference type="NCBI Taxonomy" id="79782"/>
    <lineage>
        <taxon>Eukaryota</taxon>
        <taxon>Metazoa</taxon>
        <taxon>Ecdysozoa</taxon>
        <taxon>Arthropoda</taxon>
        <taxon>Hexapoda</taxon>
        <taxon>Insecta</taxon>
        <taxon>Pterygota</taxon>
        <taxon>Neoptera</taxon>
        <taxon>Paraneoptera</taxon>
        <taxon>Hemiptera</taxon>
        <taxon>Heteroptera</taxon>
        <taxon>Panheteroptera</taxon>
        <taxon>Cimicomorpha</taxon>
        <taxon>Cimicidae</taxon>
        <taxon>Cimex</taxon>
    </lineage>
</organism>
<feature type="region of interest" description="Disordered" evidence="10">
    <location>
        <begin position="231"/>
        <end position="259"/>
    </location>
</feature>
<dbReference type="Proteomes" id="UP000494040">
    <property type="component" value="Unassembled WGS sequence"/>
</dbReference>
<dbReference type="Gene3D" id="3.40.1800.20">
    <property type="match status" value="1"/>
</dbReference>
<evidence type="ECO:0000256" key="4">
    <source>
        <dbReference type="ARBA" id="ARBA00022833"/>
    </source>
</evidence>
<protein>
    <recommendedName>
        <fullName evidence="15">GATA-binding factor A</fullName>
    </recommendedName>
</protein>
<dbReference type="SUPFAM" id="SSF57716">
    <property type="entry name" value="Glucocorticoid receptor-like (DNA-binding domain)"/>
    <property type="match status" value="2"/>
</dbReference>
<dbReference type="GO" id="GO:0000978">
    <property type="term" value="F:RNA polymerase II cis-regulatory region sequence-specific DNA binding"/>
    <property type="evidence" value="ECO:0007669"/>
    <property type="project" value="TreeGrafter"/>
</dbReference>
<dbReference type="GO" id="GO:0045944">
    <property type="term" value="P:positive regulation of transcription by RNA polymerase II"/>
    <property type="evidence" value="ECO:0007669"/>
    <property type="project" value="TreeGrafter"/>
</dbReference>
<keyword evidence="2 9" id="KW-0479">Metal-binding</keyword>
<dbReference type="SMART" id="SM00401">
    <property type="entry name" value="ZnF_GATA"/>
    <property type="match status" value="1"/>
</dbReference>
<dbReference type="GO" id="GO:0000122">
    <property type="term" value="P:negative regulation of transcription by RNA polymerase II"/>
    <property type="evidence" value="ECO:0007669"/>
    <property type="project" value="TreeGrafter"/>
</dbReference>
<dbReference type="KEGG" id="clec:106673985"/>
<dbReference type="PRINTS" id="PR00619">
    <property type="entry name" value="GATAZNFINGER"/>
</dbReference>
<feature type="binding site" evidence="9">
    <location>
        <position position="12"/>
    </location>
    <ligand>
        <name>Zn(2+)</name>
        <dbReference type="ChEBI" id="CHEBI:29105"/>
    </ligand>
</feature>
<dbReference type="OrthoDB" id="515401at2759"/>
<dbReference type="PANTHER" id="PTHR10071">
    <property type="entry name" value="TRANSCRIPTION FACTOR GATA FAMILY MEMBER"/>
    <property type="match status" value="1"/>
</dbReference>
<dbReference type="Pfam" id="PF07776">
    <property type="entry name" value="zf-AD"/>
    <property type="match status" value="1"/>
</dbReference>
<evidence type="ECO:0000259" key="12">
    <source>
        <dbReference type="PROSITE" id="PS51915"/>
    </source>
</evidence>
<evidence type="ECO:0000259" key="11">
    <source>
        <dbReference type="PROSITE" id="PS50114"/>
    </source>
</evidence>
<dbReference type="Pfam" id="PF00320">
    <property type="entry name" value="GATA"/>
    <property type="match status" value="1"/>
</dbReference>
<dbReference type="InterPro" id="IPR000679">
    <property type="entry name" value="Znf_GATA"/>
</dbReference>
<dbReference type="PROSITE" id="PS00344">
    <property type="entry name" value="GATA_ZN_FINGER_1"/>
    <property type="match status" value="1"/>
</dbReference>
<evidence type="ECO:0000256" key="10">
    <source>
        <dbReference type="SAM" id="MobiDB-lite"/>
    </source>
</evidence>
<dbReference type="AlphaFoldDB" id="A0A8I6SI78"/>
<dbReference type="OMA" id="QPQFMMA"/>
<evidence type="ECO:0000256" key="8">
    <source>
        <dbReference type="PROSITE-ProRule" id="PRU00094"/>
    </source>
</evidence>
<evidence type="ECO:0000256" key="6">
    <source>
        <dbReference type="ARBA" id="ARBA00023163"/>
    </source>
</evidence>
<dbReference type="InterPro" id="IPR039355">
    <property type="entry name" value="Transcription_factor_GATA"/>
</dbReference>
<feature type="domain" description="GATA-type" evidence="11">
    <location>
        <begin position="334"/>
        <end position="387"/>
    </location>
</feature>
<dbReference type="PROSITE" id="PS50114">
    <property type="entry name" value="GATA_ZN_FINGER_2"/>
    <property type="match status" value="1"/>
</dbReference>
<dbReference type="GO" id="GO:0008270">
    <property type="term" value="F:zinc ion binding"/>
    <property type="evidence" value="ECO:0007669"/>
    <property type="project" value="UniProtKB-UniRule"/>
</dbReference>
<feature type="binding site" evidence="9">
    <location>
        <position position="61"/>
    </location>
    <ligand>
        <name>Zn(2+)</name>
        <dbReference type="ChEBI" id="CHEBI:29105"/>
    </ligand>
</feature>
<keyword evidence="3 8" id="KW-0863">Zinc-finger</keyword>
<dbReference type="EnsemblMetazoa" id="XM_014406398.2">
    <property type="protein sequence ID" value="XP_014261884.1"/>
    <property type="gene ID" value="LOC106673985"/>
</dbReference>
<keyword evidence="4 9" id="KW-0862">Zinc</keyword>
<dbReference type="CDD" id="cd00202">
    <property type="entry name" value="ZnF_GATA"/>
    <property type="match status" value="1"/>
</dbReference>
<dbReference type="GO" id="GO:0005634">
    <property type="term" value="C:nucleus"/>
    <property type="evidence" value="ECO:0007669"/>
    <property type="project" value="UniProtKB-SubCell"/>
</dbReference>
<dbReference type="GO" id="GO:0045165">
    <property type="term" value="P:cell fate commitment"/>
    <property type="evidence" value="ECO:0007669"/>
    <property type="project" value="TreeGrafter"/>
</dbReference>
<accession>A0A8I6SI78</accession>